<feature type="transmembrane region" description="Helical" evidence="8">
    <location>
        <begin position="7"/>
        <end position="24"/>
    </location>
</feature>
<evidence type="ECO:0000313" key="10">
    <source>
        <dbReference type="EMBL" id="RXG19997.1"/>
    </source>
</evidence>
<name>A0A4Q0P0U6_9FLAO</name>
<dbReference type="InterPro" id="IPR038731">
    <property type="entry name" value="RgtA/B/C-like"/>
</dbReference>
<feature type="transmembrane region" description="Helical" evidence="8">
    <location>
        <begin position="383"/>
        <end position="401"/>
    </location>
</feature>
<accession>A0A4Q0P0U6</accession>
<dbReference type="PANTHER" id="PTHR33908">
    <property type="entry name" value="MANNOSYLTRANSFERASE YKCB-RELATED"/>
    <property type="match status" value="1"/>
</dbReference>
<organism evidence="10 11">
    <name type="scientific">Leeuwenhoekiella polynyae</name>
    <dbReference type="NCBI Taxonomy" id="1550906"/>
    <lineage>
        <taxon>Bacteria</taxon>
        <taxon>Pseudomonadati</taxon>
        <taxon>Bacteroidota</taxon>
        <taxon>Flavobacteriia</taxon>
        <taxon>Flavobacteriales</taxon>
        <taxon>Flavobacteriaceae</taxon>
        <taxon>Leeuwenhoekiella</taxon>
    </lineage>
</organism>
<evidence type="ECO:0000256" key="4">
    <source>
        <dbReference type="ARBA" id="ARBA00022679"/>
    </source>
</evidence>
<feature type="transmembrane region" description="Helical" evidence="8">
    <location>
        <begin position="184"/>
        <end position="200"/>
    </location>
</feature>
<feature type="transmembrane region" description="Helical" evidence="8">
    <location>
        <begin position="413"/>
        <end position="435"/>
    </location>
</feature>
<evidence type="ECO:0000256" key="6">
    <source>
        <dbReference type="ARBA" id="ARBA00022989"/>
    </source>
</evidence>
<keyword evidence="3" id="KW-0328">Glycosyltransferase</keyword>
<evidence type="ECO:0000259" key="9">
    <source>
        <dbReference type="Pfam" id="PF13231"/>
    </source>
</evidence>
<dbReference type="RefSeq" id="WP_128766226.1">
    <property type="nucleotide sequence ID" value="NZ_JBHUOO010000015.1"/>
</dbReference>
<feature type="domain" description="Glycosyltransferase RgtA/B/C/D-like" evidence="9">
    <location>
        <begin position="62"/>
        <end position="222"/>
    </location>
</feature>
<dbReference type="InterPro" id="IPR050297">
    <property type="entry name" value="LipidA_mod_glycosyltrf_83"/>
</dbReference>
<keyword evidence="7 8" id="KW-0472">Membrane</keyword>
<dbReference type="Pfam" id="PF13231">
    <property type="entry name" value="PMT_2"/>
    <property type="match status" value="1"/>
</dbReference>
<gene>
    <name evidence="10" type="ORF">DSM02_2841</name>
</gene>
<feature type="transmembrane region" description="Helical" evidence="8">
    <location>
        <begin position="139"/>
        <end position="156"/>
    </location>
</feature>
<dbReference type="OrthoDB" id="8353433at2"/>
<feature type="transmembrane region" description="Helical" evidence="8">
    <location>
        <begin position="83"/>
        <end position="103"/>
    </location>
</feature>
<protein>
    <submittedName>
        <fullName evidence="10">4-amino-4-deoxy-L-arabinose transferase-like glycosyltransferase</fullName>
    </submittedName>
</protein>
<feature type="transmembrane region" description="Helical" evidence="8">
    <location>
        <begin position="212"/>
        <end position="233"/>
    </location>
</feature>
<feature type="transmembrane region" description="Helical" evidence="8">
    <location>
        <begin position="349"/>
        <end position="371"/>
    </location>
</feature>
<comment type="caution">
    <text evidence="10">The sequence shown here is derived from an EMBL/GenBank/DDBJ whole genome shotgun (WGS) entry which is preliminary data.</text>
</comment>
<dbReference type="PANTHER" id="PTHR33908:SF3">
    <property type="entry name" value="UNDECAPRENYL PHOSPHATE-ALPHA-4-AMINO-4-DEOXY-L-ARABINOSE ARABINOSYL TRANSFERASE"/>
    <property type="match status" value="1"/>
</dbReference>
<feature type="transmembrane region" description="Helical" evidence="8">
    <location>
        <begin position="317"/>
        <end position="337"/>
    </location>
</feature>
<keyword evidence="11" id="KW-1185">Reference proteome</keyword>
<evidence type="ECO:0000313" key="11">
    <source>
        <dbReference type="Proteomes" id="UP000289859"/>
    </source>
</evidence>
<keyword evidence="5 8" id="KW-0812">Transmembrane</keyword>
<keyword evidence="4 10" id="KW-0808">Transferase</keyword>
<evidence type="ECO:0000256" key="5">
    <source>
        <dbReference type="ARBA" id="ARBA00022692"/>
    </source>
</evidence>
<evidence type="ECO:0000256" key="8">
    <source>
        <dbReference type="SAM" id="Phobius"/>
    </source>
</evidence>
<evidence type="ECO:0000256" key="3">
    <source>
        <dbReference type="ARBA" id="ARBA00022676"/>
    </source>
</evidence>
<evidence type="ECO:0000256" key="2">
    <source>
        <dbReference type="ARBA" id="ARBA00022475"/>
    </source>
</evidence>
<dbReference type="GO" id="GO:0009103">
    <property type="term" value="P:lipopolysaccharide biosynthetic process"/>
    <property type="evidence" value="ECO:0007669"/>
    <property type="project" value="UniProtKB-ARBA"/>
</dbReference>
<dbReference type="Proteomes" id="UP000289859">
    <property type="component" value="Unassembled WGS sequence"/>
</dbReference>
<keyword evidence="6 8" id="KW-1133">Transmembrane helix</keyword>
<dbReference type="GO" id="GO:0016763">
    <property type="term" value="F:pentosyltransferase activity"/>
    <property type="evidence" value="ECO:0007669"/>
    <property type="project" value="TreeGrafter"/>
</dbReference>
<dbReference type="EMBL" id="QOVK01000014">
    <property type="protein sequence ID" value="RXG19997.1"/>
    <property type="molecule type" value="Genomic_DNA"/>
</dbReference>
<comment type="subcellular location">
    <subcellularLocation>
        <location evidence="1">Cell membrane</location>
        <topology evidence="1">Multi-pass membrane protein</topology>
    </subcellularLocation>
</comment>
<evidence type="ECO:0000256" key="7">
    <source>
        <dbReference type="ARBA" id="ARBA00023136"/>
    </source>
</evidence>
<proteinExistence type="predicted"/>
<dbReference type="GO" id="GO:0010041">
    <property type="term" value="P:response to iron(III) ion"/>
    <property type="evidence" value="ECO:0007669"/>
    <property type="project" value="TreeGrafter"/>
</dbReference>
<reference evidence="10 11" key="1">
    <citation type="submission" date="2018-07" db="EMBL/GenBank/DDBJ databases">
        <title>Leeuwenhoekiella genomics.</title>
        <authorList>
            <person name="Tahon G."/>
            <person name="Willems A."/>
        </authorList>
    </citation>
    <scope>NUCLEOTIDE SEQUENCE [LARGE SCALE GENOMIC DNA]</scope>
    <source>
        <strain evidence="10 11">LMG 29608</strain>
    </source>
</reference>
<keyword evidence="2" id="KW-1003">Cell membrane</keyword>
<dbReference type="GO" id="GO:0005886">
    <property type="term" value="C:plasma membrane"/>
    <property type="evidence" value="ECO:0007669"/>
    <property type="project" value="UniProtKB-SubCell"/>
</dbReference>
<sequence>MSIDEKYYPLIILAVCALLFFPHLDVLYANIMEARNFITAREMLHYDNWVFTTMNGEARYEKPPLPTWLAAFSGAIFGISKLWALRLPSAIITTVMALFSFSLSRKRLSLSPKQSLYTTLILATSFYVIFAGRNGTWDIFAHAFMLGGIYFLFQFFTESKQKYKNASLAGLFLGLSFMSKGPVSHFALLLPFLIAYAWVYKFRSFKGRIAPFMMLLVIALVLSSWWALAIYFVDGETAQAIADKESAAWANHNTRPFYYYWSFFTQSGIWTVPAFVALLYPYLKSRVTHLRAYRFSLIWTLAAVVLLSCIPEKKSRYLLPVLIPLAFNTSFYIEYLVREFKSLSDKRETIPVYFYFGLLATICLLSGPVILYLFSEDFQATDWLWFGLFQLAAIGFAFVFIKSLRSKSIEPAFFAVIGFSCAIILFVFPVVRLSYTNQDFREIAPIIADYKVAGKPIYLFENSSPELIWDLGERVPVLNTREGLQLPAQTSFYLILEEERKKEVEQLLAGLKMTLKGCYDGNITTKADRNYKTRRIGCLYLVSEAN</sequence>
<evidence type="ECO:0000256" key="1">
    <source>
        <dbReference type="ARBA" id="ARBA00004651"/>
    </source>
</evidence>
<dbReference type="AlphaFoldDB" id="A0A4Q0P0U6"/>
<feature type="transmembrane region" description="Helical" evidence="8">
    <location>
        <begin position="258"/>
        <end position="280"/>
    </location>
</feature>
<feature type="transmembrane region" description="Helical" evidence="8">
    <location>
        <begin position="115"/>
        <end position="133"/>
    </location>
</feature>
<feature type="transmembrane region" description="Helical" evidence="8">
    <location>
        <begin position="292"/>
        <end position="311"/>
    </location>
</feature>